<dbReference type="Gene3D" id="1.25.40.10">
    <property type="entry name" value="Tetratricopeptide repeat domain"/>
    <property type="match status" value="3"/>
</dbReference>
<dbReference type="InterPro" id="IPR019734">
    <property type="entry name" value="TPR_rpt"/>
</dbReference>
<dbReference type="PANTHER" id="PTHR12558">
    <property type="entry name" value="CELL DIVISION CYCLE 16,23,27"/>
    <property type="match status" value="1"/>
</dbReference>
<evidence type="ECO:0000313" key="2">
    <source>
        <dbReference type="EMBL" id="MCR2834007.1"/>
    </source>
</evidence>
<dbReference type="Pfam" id="PF14559">
    <property type="entry name" value="TPR_19"/>
    <property type="match status" value="1"/>
</dbReference>
<protein>
    <submittedName>
        <fullName evidence="2">Tetratricopeptide repeat protein</fullName>
    </submittedName>
</protein>
<dbReference type="PROSITE" id="PS50005">
    <property type="entry name" value="TPR"/>
    <property type="match status" value="2"/>
</dbReference>
<dbReference type="PANTHER" id="PTHR12558:SF13">
    <property type="entry name" value="CELL DIVISION CYCLE PROTEIN 27 HOMOLOG"/>
    <property type="match status" value="1"/>
</dbReference>
<dbReference type="Proteomes" id="UP001206067">
    <property type="component" value="Unassembled WGS sequence"/>
</dbReference>
<proteinExistence type="predicted"/>
<keyword evidence="1" id="KW-0802">TPR repeat</keyword>
<dbReference type="SMART" id="SM00028">
    <property type="entry name" value="TPR"/>
    <property type="match status" value="7"/>
</dbReference>
<reference evidence="2 3" key="1">
    <citation type="submission" date="2022-08" db="EMBL/GenBank/DDBJ databases">
        <title>Polyphasic taxonomy analysis of Qipengyuania sp.RS5-5.</title>
        <authorList>
            <person name="Xamxidin M."/>
            <person name="Wu M."/>
        </authorList>
    </citation>
    <scope>NUCLEOTIDE SEQUENCE [LARGE SCALE GENOMIC DNA]</scope>
    <source>
        <strain evidence="2 3">RS5-5</strain>
    </source>
</reference>
<feature type="repeat" description="TPR" evidence="1">
    <location>
        <begin position="77"/>
        <end position="110"/>
    </location>
</feature>
<comment type="caution">
    <text evidence="2">The sequence shown here is derived from an EMBL/GenBank/DDBJ whole genome shotgun (WGS) entry which is preliminary data.</text>
</comment>
<name>A0ABT1XS12_9SPHN</name>
<sequence length="538" mass="57880">MIETGTDPRDVAAYLGEANLAQGRFAEAREWLGKQDFSPRTRAHGNHMLGRLEMESGNLPAAGQAFDRALAAGGEAPELWVDIGRLRYRGGEQAQAIQAAERAVELGPENPLALRFRAQLVRDVDGSLAALPWFERALDVAPNDPALLGDYAATLGELGRARDMLAAVRHLSTVDPANRRAYYLQAVLAARAGNYDLALTLLQRSGQVESEVPGAMLLLALIDMERGNYSSAAQMLDRLATLQPDNRRVVPLLARALVLGRNDKELAYRFQADAARASASPYLQTLMARSLEALGDRERAGPLLDLAARQNRPEFSVIRSATTLETARMRADEGGTGVPALTRAALTAGRSEAATEAARSFARRFPGSGDALVLVGDTETSAKRLAAAEKAYLQALQIRRPWPLTFKLASVLSGQGKQRDAVVLLAGFAQGEPGNVEAMTLLAMHHARMGDWRAAAEYCDLVIAFGAARDPQVLAVRAKAALESGETDLAVRLAEIAHDLQPMHPASASILAQAYRAAGYDDDLVALAEAKVRILEQN</sequence>
<evidence type="ECO:0000313" key="3">
    <source>
        <dbReference type="Proteomes" id="UP001206067"/>
    </source>
</evidence>
<organism evidence="2 3">
    <name type="scientific">Parerythrobacter lacustris</name>
    <dbReference type="NCBI Taxonomy" id="2969984"/>
    <lineage>
        <taxon>Bacteria</taxon>
        <taxon>Pseudomonadati</taxon>
        <taxon>Pseudomonadota</taxon>
        <taxon>Alphaproteobacteria</taxon>
        <taxon>Sphingomonadales</taxon>
        <taxon>Erythrobacteraceae</taxon>
        <taxon>Parerythrobacter</taxon>
    </lineage>
</organism>
<feature type="repeat" description="TPR" evidence="1">
    <location>
        <begin position="213"/>
        <end position="246"/>
    </location>
</feature>
<dbReference type="InterPro" id="IPR011990">
    <property type="entry name" value="TPR-like_helical_dom_sf"/>
</dbReference>
<gene>
    <name evidence="2" type="ORF">NSO95_08615</name>
</gene>
<dbReference type="SUPFAM" id="SSF48452">
    <property type="entry name" value="TPR-like"/>
    <property type="match status" value="1"/>
</dbReference>
<dbReference type="Pfam" id="PF13432">
    <property type="entry name" value="TPR_16"/>
    <property type="match status" value="2"/>
</dbReference>
<accession>A0ABT1XS12</accession>
<keyword evidence="3" id="KW-1185">Reference proteome</keyword>
<dbReference type="EMBL" id="JANKHH010000004">
    <property type="protein sequence ID" value="MCR2834007.1"/>
    <property type="molecule type" value="Genomic_DNA"/>
</dbReference>
<evidence type="ECO:0000256" key="1">
    <source>
        <dbReference type="PROSITE-ProRule" id="PRU00339"/>
    </source>
</evidence>